<evidence type="ECO:0000313" key="5">
    <source>
        <dbReference type="Proteomes" id="UP000738359"/>
    </source>
</evidence>
<sequence>MTLSKALLLGAALAAVACAAPVTLTGDSGSDPCAVLGTLSLNQTTYQHVRSCYRSIEFNPAQAKTTLDSLYTLYNDVFVFRDAALTPDLALPFSSPPVDIMAGLEKIRQKKYSRDFDFHSDLRSLAVSLNDAHVSYAAGCYSSIAFVQPISLYAPVIDGRQAIRVYEDATDENFKDCEVVTIDGEDATSYLQSWVDKRTGYSKDAGVRFNNALGTFSYSQPTQTWAAKTGEFSMRAILPESEHLTYGLRCDAVKGDLHYRAHWTVVHQLQFTDKASFLKNVCERPPPTPPPQAGLAAKGTKHYKRDLETELKEQLWKEAHRQKYEEKQRSLLSKRAVGEAAPSPQDLTDAVFVAGNVTAVYQLKSQPHVGILAVPTMIVEVATEASTIQRYMTLLAERNVTHLIIDTFGNGGGDVSFASLLIQVLFPSQDKSTAAQRSRFRATPMVATLADADIKNTTYAGFYDPELLADKATFTPFKTNPFLSAENITLNGREASYTQELYMDYNLTAVDQGIKHPWTNDASKLTLLTDGQCGSACGMFADLLVNRHGVKAVAVGGHTKKDLSMFSYAGAAVTSLDQFVDSFEALGLTPPLQRLPYTNTVNVGFIELFSGNETVPLEYDPARHVAAHRLDYTPETARNHDQLWAAVAGVAWA</sequence>
<comment type="caution">
    <text evidence="4">The sequence shown here is derived from an EMBL/GenBank/DDBJ whole genome shotgun (WGS) entry which is preliminary data.</text>
</comment>
<dbReference type="PANTHER" id="PTHR37049">
    <property type="entry name" value="PEPTIDASE S41 FAMILY PROTEIN"/>
    <property type="match status" value="1"/>
</dbReference>
<dbReference type="InterPro" id="IPR052766">
    <property type="entry name" value="S41A_metabolite_peptidase"/>
</dbReference>
<evidence type="ECO:0000313" key="4">
    <source>
        <dbReference type="EMBL" id="KAF9968208.1"/>
    </source>
</evidence>
<dbReference type="InterPro" id="IPR056186">
    <property type="entry name" value="PDZ_CPAF-rel"/>
</dbReference>
<organism evidence="4 5">
    <name type="scientific">Mortierella alpina</name>
    <name type="common">Oleaginous fungus</name>
    <name type="synonym">Mortierella renispora</name>
    <dbReference type="NCBI Taxonomy" id="64518"/>
    <lineage>
        <taxon>Eukaryota</taxon>
        <taxon>Fungi</taxon>
        <taxon>Fungi incertae sedis</taxon>
        <taxon>Mucoromycota</taxon>
        <taxon>Mortierellomycotina</taxon>
        <taxon>Mortierellomycetes</taxon>
        <taxon>Mortierellales</taxon>
        <taxon>Mortierellaceae</taxon>
        <taxon>Mortierella</taxon>
    </lineage>
</organism>
<evidence type="ECO:0000259" key="2">
    <source>
        <dbReference type="Pfam" id="PF03572"/>
    </source>
</evidence>
<reference evidence="4" key="1">
    <citation type="journal article" date="2020" name="Fungal Divers.">
        <title>Resolving the Mortierellaceae phylogeny through synthesis of multi-gene phylogenetics and phylogenomics.</title>
        <authorList>
            <person name="Vandepol N."/>
            <person name="Liber J."/>
            <person name="Desiro A."/>
            <person name="Na H."/>
            <person name="Kennedy M."/>
            <person name="Barry K."/>
            <person name="Grigoriev I.V."/>
            <person name="Miller A.N."/>
            <person name="O'Donnell K."/>
            <person name="Stajich J.E."/>
            <person name="Bonito G."/>
        </authorList>
    </citation>
    <scope>NUCLEOTIDE SEQUENCE</scope>
    <source>
        <strain evidence="4">CK1249</strain>
    </source>
</reference>
<dbReference type="AlphaFoldDB" id="A0A9P6M716"/>
<accession>A0A9P6M716</accession>
<dbReference type="PROSITE" id="PS51257">
    <property type="entry name" value="PROKAR_LIPOPROTEIN"/>
    <property type="match status" value="1"/>
</dbReference>
<evidence type="ECO:0000256" key="1">
    <source>
        <dbReference type="SAM" id="SignalP"/>
    </source>
</evidence>
<keyword evidence="1" id="KW-0732">Signal</keyword>
<dbReference type="Proteomes" id="UP000738359">
    <property type="component" value="Unassembled WGS sequence"/>
</dbReference>
<dbReference type="InterPro" id="IPR005151">
    <property type="entry name" value="Tail-specific_protease"/>
</dbReference>
<evidence type="ECO:0008006" key="6">
    <source>
        <dbReference type="Google" id="ProtNLM"/>
    </source>
</evidence>
<dbReference type="Pfam" id="PF23658">
    <property type="entry name" value="PDZ_CPAF_rel"/>
    <property type="match status" value="1"/>
</dbReference>
<dbReference type="Pfam" id="PF03572">
    <property type="entry name" value="Peptidase_S41"/>
    <property type="match status" value="1"/>
</dbReference>
<feature type="signal peptide" evidence="1">
    <location>
        <begin position="1"/>
        <end position="19"/>
    </location>
</feature>
<dbReference type="GO" id="GO:0008236">
    <property type="term" value="F:serine-type peptidase activity"/>
    <property type="evidence" value="ECO:0007669"/>
    <property type="project" value="InterPro"/>
</dbReference>
<dbReference type="Gene3D" id="3.90.226.10">
    <property type="entry name" value="2-enoyl-CoA Hydratase, Chain A, domain 1"/>
    <property type="match status" value="1"/>
</dbReference>
<feature type="domain" description="Tail specific protease" evidence="2">
    <location>
        <begin position="369"/>
        <end position="546"/>
    </location>
</feature>
<evidence type="ECO:0000259" key="3">
    <source>
        <dbReference type="Pfam" id="PF23658"/>
    </source>
</evidence>
<feature type="chain" id="PRO_5040143195" description="Tail specific protease domain-containing protein" evidence="1">
    <location>
        <begin position="20"/>
        <end position="653"/>
    </location>
</feature>
<gene>
    <name evidence="4" type="ORF">BGZ70_005889</name>
</gene>
<keyword evidence="5" id="KW-1185">Reference proteome</keyword>
<dbReference type="InterPro" id="IPR029045">
    <property type="entry name" value="ClpP/crotonase-like_dom_sf"/>
</dbReference>
<name>A0A9P6M716_MORAP</name>
<dbReference type="PANTHER" id="PTHR37049:SF4">
    <property type="entry name" value="RHODANESE DOMAIN-CONTAINING PROTEIN"/>
    <property type="match status" value="1"/>
</dbReference>
<dbReference type="OrthoDB" id="27214at2759"/>
<protein>
    <recommendedName>
        <fullName evidence="6">Tail specific protease domain-containing protein</fullName>
    </recommendedName>
</protein>
<feature type="domain" description="CPAF-like PDZ" evidence="3">
    <location>
        <begin position="146"/>
        <end position="240"/>
    </location>
</feature>
<proteinExistence type="predicted"/>
<dbReference type="SUPFAM" id="SSF52096">
    <property type="entry name" value="ClpP/crotonase"/>
    <property type="match status" value="1"/>
</dbReference>
<dbReference type="EMBL" id="JAAAHY010000032">
    <property type="protein sequence ID" value="KAF9968208.1"/>
    <property type="molecule type" value="Genomic_DNA"/>
</dbReference>
<dbReference type="GO" id="GO:0006508">
    <property type="term" value="P:proteolysis"/>
    <property type="evidence" value="ECO:0007669"/>
    <property type="project" value="InterPro"/>
</dbReference>